<evidence type="ECO:0000313" key="2">
    <source>
        <dbReference type="Proteomes" id="UP000077266"/>
    </source>
</evidence>
<evidence type="ECO:0008006" key="3">
    <source>
        <dbReference type="Google" id="ProtNLM"/>
    </source>
</evidence>
<dbReference type="AlphaFoldDB" id="A0A165ZQ57"/>
<accession>A0A165ZQ57</accession>
<evidence type="ECO:0000313" key="1">
    <source>
        <dbReference type="EMBL" id="KZV84859.1"/>
    </source>
</evidence>
<proteinExistence type="predicted"/>
<protein>
    <recommendedName>
        <fullName evidence="3">F-box domain-containing protein</fullName>
    </recommendedName>
</protein>
<sequence length="293" mass="32860">MAPNVSPTLQEPFAQLPLEIVWAIVTIAARNSISTGNRQWVAQSLSVVCKVFRDAAEPVLVESVWIWRENRAKIDGVRPGRFARTKHLYIDENSHWRPEGFLEGFPFPSLEALTGTIFGLQNIVLAPCDFPPRLTLHSVEAWSLVGIEVPRIDSLCGVTHLRLNNYVPQMCPLELLPATVTHLILTPARWPRSNTGWSDGTTTVELEDQIARILSNSRLRLARVLICLSDMRRDNAIRVMAHMRRSFAASSCDARLWVDEACEDGLSSAQKELLDPAQTVIWYTGHPLHAQSP</sequence>
<dbReference type="InParanoid" id="A0A165ZQ57"/>
<dbReference type="EMBL" id="KV426208">
    <property type="protein sequence ID" value="KZV84859.1"/>
    <property type="molecule type" value="Genomic_DNA"/>
</dbReference>
<name>A0A165ZQ57_EXIGL</name>
<reference evidence="1 2" key="1">
    <citation type="journal article" date="2016" name="Mol. Biol. Evol.">
        <title>Comparative Genomics of Early-Diverging Mushroom-Forming Fungi Provides Insights into the Origins of Lignocellulose Decay Capabilities.</title>
        <authorList>
            <person name="Nagy L.G."/>
            <person name="Riley R."/>
            <person name="Tritt A."/>
            <person name="Adam C."/>
            <person name="Daum C."/>
            <person name="Floudas D."/>
            <person name="Sun H."/>
            <person name="Yadav J.S."/>
            <person name="Pangilinan J."/>
            <person name="Larsson K.H."/>
            <person name="Matsuura K."/>
            <person name="Barry K."/>
            <person name="Labutti K."/>
            <person name="Kuo R."/>
            <person name="Ohm R.A."/>
            <person name="Bhattacharya S.S."/>
            <person name="Shirouzu T."/>
            <person name="Yoshinaga Y."/>
            <person name="Martin F.M."/>
            <person name="Grigoriev I.V."/>
            <person name="Hibbett D.S."/>
        </authorList>
    </citation>
    <scope>NUCLEOTIDE SEQUENCE [LARGE SCALE GENOMIC DNA]</scope>
    <source>
        <strain evidence="1 2">HHB12029</strain>
    </source>
</reference>
<dbReference type="Proteomes" id="UP000077266">
    <property type="component" value="Unassembled WGS sequence"/>
</dbReference>
<organism evidence="1 2">
    <name type="scientific">Exidia glandulosa HHB12029</name>
    <dbReference type="NCBI Taxonomy" id="1314781"/>
    <lineage>
        <taxon>Eukaryota</taxon>
        <taxon>Fungi</taxon>
        <taxon>Dikarya</taxon>
        <taxon>Basidiomycota</taxon>
        <taxon>Agaricomycotina</taxon>
        <taxon>Agaricomycetes</taxon>
        <taxon>Auriculariales</taxon>
        <taxon>Exidiaceae</taxon>
        <taxon>Exidia</taxon>
    </lineage>
</organism>
<keyword evidence="2" id="KW-1185">Reference proteome</keyword>
<gene>
    <name evidence="1" type="ORF">EXIGLDRAFT_726676</name>
</gene>